<name>A0A838A9I9_9PSEU</name>
<dbReference type="RefSeq" id="WP_180892594.1">
    <property type="nucleotide sequence ID" value="NZ_JACCKD010000003.1"/>
</dbReference>
<feature type="compositionally biased region" description="Low complexity" evidence="1">
    <location>
        <begin position="64"/>
        <end position="77"/>
    </location>
</feature>
<evidence type="ECO:0000313" key="4">
    <source>
        <dbReference type="Proteomes" id="UP000582974"/>
    </source>
</evidence>
<feature type="region of interest" description="Disordered" evidence="1">
    <location>
        <begin position="238"/>
        <end position="299"/>
    </location>
</feature>
<accession>A0A838A9I9</accession>
<evidence type="ECO:0000313" key="3">
    <source>
        <dbReference type="EMBL" id="MBA0125747.1"/>
    </source>
</evidence>
<dbReference type="AlphaFoldDB" id="A0A838A9I9"/>
<feature type="region of interest" description="Disordered" evidence="1">
    <location>
        <begin position="1"/>
        <end position="111"/>
    </location>
</feature>
<dbReference type="Proteomes" id="UP000582974">
    <property type="component" value="Unassembled WGS sequence"/>
</dbReference>
<proteinExistence type="predicted"/>
<keyword evidence="4" id="KW-1185">Reference proteome</keyword>
<keyword evidence="2" id="KW-1133">Transmembrane helix</keyword>
<organism evidence="3 4">
    <name type="scientific">Haloechinothrix aidingensis</name>
    <dbReference type="NCBI Taxonomy" id="2752311"/>
    <lineage>
        <taxon>Bacteria</taxon>
        <taxon>Bacillati</taxon>
        <taxon>Actinomycetota</taxon>
        <taxon>Actinomycetes</taxon>
        <taxon>Pseudonocardiales</taxon>
        <taxon>Pseudonocardiaceae</taxon>
        <taxon>Haloechinothrix</taxon>
    </lineage>
</organism>
<comment type="caution">
    <text evidence="3">The sequence shown here is derived from an EMBL/GenBank/DDBJ whole genome shotgun (WGS) entry which is preliminary data.</text>
</comment>
<evidence type="ECO:0000256" key="2">
    <source>
        <dbReference type="SAM" id="Phobius"/>
    </source>
</evidence>
<evidence type="ECO:0000256" key="1">
    <source>
        <dbReference type="SAM" id="MobiDB-lite"/>
    </source>
</evidence>
<keyword evidence="2" id="KW-0472">Membrane</keyword>
<feature type="compositionally biased region" description="Low complexity" evidence="1">
    <location>
        <begin position="259"/>
        <end position="270"/>
    </location>
</feature>
<sequence>MDYEVQDSSAFASSPYPGETVLTLPGMLRTETGQDLPDYPAYVSARHPSQEESDVDEEGYSLHARSTATSSAAAARSGLDEEQGRAGVTRARAETAVDPDDLSSEATARADTRPLTVDDVLEVGTTHASASASVDSGGELRRDSALHIGRTTVADQVVTITPDGVRAAGQGVALPEADPAEALEAAGVRVRYLEAAETQRGVLSAGIEIVAEQHDPDTGGTYRVRYVLGRAFAAAAQVDEPPGDGAPQGVAPPGDPARAEPAATADAPSAGGEDARGSTSADPPDDAGAPRAAGVPEAAPEHERLLGNPVDMGMTGVYLVIVLGALAMVTSGSLLRMLGVKTRWTS</sequence>
<feature type="transmembrane region" description="Helical" evidence="2">
    <location>
        <begin position="316"/>
        <end position="338"/>
    </location>
</feature>
<feature type="compositionally biased region" description="Polar residues" evidence="1">
    <location>
        <begin position="1"/>
        <end position="12"/>
    </location>
</feature>
<dbReference type="EMBL" id="JACCKD010000003">
    <property type="protein sequence ID" value="MBA0125747.1"/>
    <property type="molecule type" value="Genomic_DNA"/>
</dbReference>
<protein>
    <submittedName>
        <fullName evidence="3">Uncharacterized protein</fullName>
    </submittedName>
</protein>
<gene>
    <name evidence="3" type="ORF">H0B56_09365</name>
</gene>
<keyword evidence="2" id="KW-0812">Transmembrane</keyword>
<reference evidence="3 4" key="1">
    <citation type="submission" date="2020-07" db="EMBL/GenBank/DDBJ databases">
        <title>Genome of Haloechinothrix sp.</title>
        <authorList>
            <person name="Tang S.-K."/>
            <person name="Yang L."/>
            <person name="Zhu W.-Y."/>
        </authorList>
    </citation>
    <scope>NUCLEOTIDE SEQUENCE [LARGE SCALE GENOMIC DNA]</scope>
    <source>
        <strain evidence="3 4">YIM 98757</strain>
    </source>
</reference>